<proteinExistence type="predicted"/>
<evidence type="ECO:0000256" key="1">
    <source>
        <dbReference type="SAM" id="Coils"/>
    </source>
</evidence>
<dbReference type="Proteomes" id="UP001141327">
    <property type="component" value="Unassembled WGS sequence"/>
</dbReference>
<name>A0ABQ8UP35_9EUKA</name>
<protein>
    <submittedName>
        <fullName evidence="3">Uncharacterized protein</fullName>
    </submittedName>
</protein>
<gene>
    <name evidence="3" type="ORF">PAPYR_2793</name>
</gene>
<feature type="region of interest" description="Disordered" evidence="2">
    <location>
        <begin position="262"/>
        <end position="332"/>
    </location>
</feature>
<dbReference type="EMBL" id="JAPMOS010000010">
    <property type="protein sequence ID" value="KAJ4460947.1"/>
    <property type="molecule type" value="Genomic_DNA"/>
</dbReference>
<feature type="coiled-coil region" evidence="1">
    <location>
        <begin position="1"/>
        <end position="69"/>
    </location>
</feature>
<evidence type="ECO:0000256" key="2">
    <source>
        <dbReference type="SAM" id="MobiDB-lite"/>
    </source>
</evidence>
<keyword evidence="4" id="KW-1185">Reference proteome</keyword>
<comment type="caution">
    <text evidence="3">The sequence shown here is derived from an EMBL/GenBank/DDBJ whole genome shotgun (WGS) entry which is preliminary data.</text>
</comment>
<keyword evidence="1" id="KW-0175">Coiled coil</keyword>
<evidence type="ECO:0000313" key="4">
    <source>
        <dbReference type="Proteomes" id="UP001141327"/>
    </source>
</evidence>
<evidence type="ECO:0000313" key="3">
    <source>
        <dbReference type="EMBL" id="KAJ4460947.1"/>
    </source>
</evidence>
<reference evidence="3" key="1">
    <citation type="journal article" date="2022" name="bioRxiv">
        <title>Genomics of Preaxostyla Flagellates Illuminates Evolutionary Transitions and the Path Towards Mitochondrial Loss.</title>
        <authorList>
            <person name="Novak L.V.F."/>
            <person name="Treitli S.C."/>
            <person name="Pyrih J."/>
            <person name="Halakuc P."/>
            <person name="Pipaliya S.V."/>
            <person name="Vacek V."/>
            <person name="Brzon O."/>
            <person name="Soukal P."/>
            <person name="Eme L."/>
            <person name="Dacks J.B."/>
            <person name="Karnkowska A."/>
            <person name="Elias M."/>
            <person name="Hampl V."/>
        </authorList>
    </citation>
    <scope>NUCLEOTIDE SEQUENCE</scope>
    <source>
        <strain evidence="3">RCP-MX</strain>
    </source>
</reference>
<sequence length="332" mass="37634">MSVFEEEARRLLTDLEQKKAKKQRAMENARQQQILDKYVREQAALQQTIEDEQRKIRQAERQKSLSQLNRIVRESEDIAYKRRFVSEKLASLEARSQLDQTVREQRGPLAETMATAVRTTAYQARQHVIAQRQVYKEQVERELRKRALEEQRVARQEGLARATLEGLNQEYSTRVGAVHQACQAVRPQLIEGLVAAGKEGHRRVEAVKEDEAKEQQMSMAGLTPALVEELAALQPVQFTKARRMPAHVHRWWRKKVVGKLQQRQREQLHQAAGGGGEGANLTPPGSPLAVDLRSILSQFRPDGARDDHSEAAAGGRWGGWSPGVINPETDQP</sequence>
<organism evidence="3 4">
    <name type="scientific">Paratrimastix pyriformis</name>
    <dbReference type="NCBI Taxonomy" id="342808"/>
    <lineage>
        <taxon>Eukaryota</taxon>
        <taxon>Metamonada</taxon>
        <taxon>Preaxostyla</taxon>
        <taxon>Paratrimastigidae</taxon>
        <taxon>Paratrimastix</taxon>
    </lineage>
</organism>
<accession>A0ABQ8UP35</accession>